<sequence>DMHSWRDSASQQTQDDLDELLNAALPAAAFLLQESGEFFPFGVEVLTDGTVRHVAANPGTGEQPDSLAVLEMLADGFRSNRDNIRAAAFVANVSYDGSDAVQVESEHSEGQAIVLLAPFRRTRFSRRITFGEFVVGTSDPRVWTAG</sequence>
<protein>
    <submittedName>
        <fullName evidence="1">Uncharacterized protein</fullName>
    </submittedName>
</protein>
<name>A0A3B0RSL8_9ZZZZ</name>
<feature type="non-terminal residue" evidence="1">
    <location>
        <position position="1"/>
    </location>
</feature>
<dbReference type="EMBL" id="UOEK01000068">
    <property type="protein sequence ID" value="VAV94889.1"/>
    <property type="molecule type" value="Genomic_DNA"/>
</dbReference>
<proteinExistence type="predicted"/>
<dbReference type="AlphaFoldDB" id="A0A3B0RSL8"/>
<reference evidence="1" key="1">
    <citation type="submission" date="2018-06" db="EMBL/GenBank/DDBJ databases">
        <authorList>
            <person name="Zhirakovskaya E."/>
        </authorList>
    </citation>
    <scope>NUCLEOTIDE SEQUENCE</scope>
</reference>
<organism evidence="1">
    <name type="scientific">hydrothermal vent metagenome</name>
    <dbReference type="NCBI Taxonomy" id="652676"/>
    <lineage>
        <taxon>unclassified sequences</taxon>
        <taxon>metagenomes</taxon>
        <taxon>ecological metagenomes</taxon>
    </lineage>
</organism>
<gene>
    <name evidence="1" type="ORF">MNBD_ACTINO02-2871</name>
</gene>
<evidence type="ECO:0000313" key="1">
    <source>
        <dbReference type="EMBL" id="VAV94889.1"/>
    </source>
</evidence>
<accession>A0A3B0RSL8</accession>